<feature type="domain" description="Tail sheath protein subtilisin-like" evidence="2">
    <location>
        <begin position="4"/>
        <end position="74"/>
    </location>
</feature>
<evidence type="ECO:0000256" key="1">
    <source>
        <dbReference type="ARBA" id="ARBA00008005"/>
    </source>
</evidence>
<gene>
    <name evidence="3" type="ORF">D0809_29790</name>
</gene>
<dbReference type="Gene3D" id="3.40.50.11780">
    <property type="match status" value="1"/>
</dbReference>
<organism evidence="3 4">
    <name type="scientific">Flavobacterium circumlabens</name>
    <dbReference type="NCBI Taxonomy" id="2133765"/>
    <lineage>
        <taxon>Bacteria</taxon>
        <taxon>Pseudomonadati</taxon>
        <taxon>Bacteroidota</taxon>
        <taxon>Flavobacteriia</taxon>
        <taxon>Flavobacteriales</taxon>
        <taxon>Flavobacteriaceae</taxon>
        <taxon>Flavobacterium</taxon>
    </lineage>
</organism>
<dbReference type="PANTHER" id="PTHR35861:SF1">
    <property type="entry name" value="PHAGE TAIL SHEATH PROTEIN"/>
    <property type="match status" value="1"/>
</dbReference>
<dbReference type="InterPro" id="IPR035089">
    <property type="entry name" value="Phage_sheath_subtilisin"/>
</dbReference>
<dbReference type="EMBL" id="QWDN01001119">
    <property type="protein sequence ID" value="TEB40600.1"/>
    <property type="molecule type" value="Genomic_DNA"/>
</dbReference>
<dbReference type="AlphaFoldDB" id="A0A4Y7U2E4"/>
<name>A0A4Y7U2E4_9FLAO</name>
<proteinExistence type="inferred from homology"/>
<evidence type="ECO:0000259" key="2">
    <source>
        <dbReference type="Pfam" id="PF04984"/>
    </source>
</evidence>
<accession>A0A4Y7U2E4</accession>
<dbReference type="Pfam" id="PF04984">
    <property type="entry name" value="Phage_sheath_1"/>
    <property type="match status" value="1"/>
</dbReference>
<dbReference type="PANTHER" id="PTHR35861">
    <property type="match status" value="1"/>
</dbReference>
<comment type="similarity">
    <text evidence="1">Belongs to the myoviridae tail sheath protein family.</text>
</comment>
<evidence type="ECO:0000313" key="3">
    <source>
        <dbReference type="EMBL" id="TEB40600.1"/>
    </source>
</evidence>
<feature type="non-terminal residue" evidence="3">
    <location>
        <position position="1"/>
    </location>
</feature>
<protein>
    <submittedName>
        <fullName evidence="3">Phage tail sheath family protein</fullName>
    </submittedName>
</protein>
<dbReference type="RefSeq" id="WP_134092579.1">
    <property type="nucleotide sequence ID" value="NZ_QWDN01001119.1"/>
</dbReference>
<dbReference type="Proteomes" id="UP000298340">
    <property type="component" value="Unassembled WGS sequence"/>
</dbReference>
<comment type="caution">
    <text evidence="3">The sequence shown here is derived from an EMBL/GenBank/DDBJ whole genome shotgun (WGS) entry which is preliminary data.</text>
</comment>
<evidence type="ECO:0000313" key="4">
    <source>
        <dbReference type="Proteomes" id="UP000298340"/>
    </source>
</evidence>
<dbReference type="InterPro" id="IPR052042">
    <property type="entry name" value="Tail_sheath_structural"/>
</dbReference>
<sequence>PSSAVAGIYARVDSNRGVWKAPANVGINYVIKPTLKITNGDQDNLNVDTVAGKSINAIRSFTGKGTLIWGSRTLAGNDNEWRYVPVRRFFNMAEESIKKATE</sequence>
<feature type="non-terminal residue" evidence="3">
    <location>
        <position position="102"/>
    </location>
</feature>
<reference evidence="3 4" key="1">
    <citation type="journal article" date="2018" name="Syst. Appl. Microbiol.">
        <title>Flavobacterium circumlabens sp. nov. and Flavobacterium cupreum sp. nov., two psychrotrophic species isolated from Antarctic environmental samples.</title>
        <authorList>
            <person name="Kralova S."/>
            <person name="Busse H.J."/>
            <person name="Svec P."/>
            <person name="Maslanova I."/>
            <person name="Stankova E."/>
            <person name="Bartak M."/>
            <person name="Sedlacek I."/>
        </authorList>
    </citation>
    <scope>NUCLEOTIDE SEQUENCE [LARGE SCALE GENOMIC DNA]</scope>
    <source>
        <strain evidence="3 4">CCM 8828</strain>
    </source>
</reference>